<feature type="chain" id="PRO_5046462613" description="Lipoprotein" evidence="1">
    <location>
        <begin position="23"/>
        <end position="104"/>
    </location>
</feature>
<evidence type="ECO:0000313" key="2">
    <source>
        <dbReference type="EMBL" id="MBE1506977.1"/>
    </source>
</evidence>
<evidence type="ECO:0000256" key="1">
    <source>
        <dbReference type="SAM" id="SignalP"/>
    </source>
</evidence>
<dbReference type="EMBL" id="JADBEC010000001">
    <property type="protein sequence ID" value="MBE1506977.1"/>
    <property type="molecule type" value="Genomic_DNA"/>
</dbReference>
<protein>
    <recommendedName>
        <fullName evidence="4">Lipoprotein</fullName>
    </recommendedName>
</protein>
<dbReference type="PROSITE" id="PS51257">
    <property type="entry name" value="PROKAR_LIPOPROTEIN"/>
    <property type="match status" value="1"/>
</dbReference>
<dbReference type="RefSeq" id="WP_192730600.1">
    <property type="nucleotide sequence ID" value="NZ_BAAAVL010000015.1"/>
</dbReference>
<accession>A0ABR9IVY7</accession>
<evidence type="ECO:0008006" key="4">
    <source>
        <dbReference type="Google" id="ProtNLM"/>
    </source>
</evidence>
<dbReference type="Proteomes" id="UP000620262">
    <property type="component" value="Unassembled WGS sequence"/>
</dbReference>
<evidence type="ECO:0000313" key="3">
    <source>
        <dbReference type="Proteomes" id="UP000620262"/>
    </source>
</evidence>
<feature type="signal peptide" evidence="1">
    <location>
        <begin position="1"/>
        <end position="22"/>
    </location>
</feature>
<organism evidence="2 3">
    <name type="scientific">Rhizobium viscosum</name>
    <name type="common">Arthrobacter viscosus</name>
    <dbReference type="NCBI Taxonomy" id="1673"/>
    <lineage>
        <taxon>Bacteria</taxon>
        <taxon>Pseudomonadati</taxon>
        <taxon>Pseudomonadota</taxon>
        <taxon>Alphaproteobacteria</taxon>
        <taxon>Hyphomicrobiales</taxon>
        <taxon>Rhizobiaceae</taxon>
        <taxon>Rhizobium/Agrobacterium group</taxon>
        <taxon>Rhizobium</taxon>
    </lineage>
</organism>
<comment type="caution">
    <text evidence="2">The sequence shown here is derived from an EMBL/GenBank/DDBJ whole genome shotgun (WGS) entry which is preliminary data.</text>
</comment>
<gene>
    <name evidence="2" type="ORF">H4W29_004158</name>
</gene>
<reference evidence="2 3" key="1">
    <citation type="submission" date="2020-10" db="EMBL/GenBank/DDBJ databases">
        <title>Sequencing the genomes of 1000 actinobacteria strains.</title>
        <authorList>
            <person name="Klenk H.-P."/>
        </authorList>
    </citation>
    <scope>NUCLEOTIDE SEQUENCE [LARGE SCALE GENOMIC DNA]</scope>
    <source>
        <strain evidence="2 3">DSM 7307</strain>
    </source>
</reference>
<keyword evidence="3" id="KW-1185">Reference proteome</keyword>
<keyword evidence="1" id="KW-0732">Signal</keyword>
<sequence length="104" mass="10856">MRMFLKSQPLPALLLCSLSALAACQSSPPPDQMSRTAVETAPADLQLLCADAVAKQAGLDRAKILPTSSRPVEAGGFSVDLDASGRKFACVIDRTGVVRSVQAV</sequence>
<name>A0ABR9IVY7_RHIVS</name>
<proteinExistence type="predicted"/>